<protein>
    <submittedName>
        <fullName evidence="1">Ankyrin repeat-containing protein</fullName>
    </submittedName>
</protein>
<dbReference type="InterPro" id="IPR002110">
    <property type="entry name" value="Ankyrin_rpt"/>
</dbReference>
<evidence type="ECO:0000313" key="2">
    <source>
        <dbReference type="EMBL" id="QND75811.1"/>
    </source>
</evidence>
<organismHost>
    <name type="scientific">Epinephelus</name>
    <dbReference type="NCBI Taxonomy" id="94231"/>
</organismHost>
<organismHost>
    <name type="scientific">Seriola</name>
    <dbReference type="NCBI Taxonomy" id="8160"/>
</organismHost>
<dbReference type="SUPFAM" id="SSF48403">
    <property type="entry name" value="Ankyrin repeat"/>
    <property type="match status" value="1"/>
</dbReference>
<sequence length="274" mass="29916">MLQQQPCEPCVDQAEVPVTPIGGTNSLIDLTMAPDNMDALHTMLSSMLPDELTSALRTGGSNGQSILFDAIRSGTITAFTGVHADIVNTVREHNTGNTLLMAAVMTRDLLIIKHVVENLGYNTFMGMRLSDRATALHLVACLAEPYHGCVRYLLTQYGAQMAPALTMTTNEDDMNPLHYACKYGGVQTLVLLATLMSQYDGFTQACFALNAGLAQPALLALHYDELGGAQKAFILDSVAPLQERWNGHNVARLIRGDHNLTWFLMARNNKDFFA</sequence>
<reference evidence="1" key="1">
    <citation type="submission" date="2016-05" db="EMBL/GenBank/DDBJ databases">
        <title>Red sea bream iridovirus Genome Sequencing.</title>
        <authorList>
            <person name="Matsuyama T."/>
            <person name="Takano T."/>
            <person name="Yasuike M."/>
            <person name="Sakai T."/>
            <person name="Nakayasu C."/>
        </authorList>
    </citation>
    <scope>NUCLEOTIDE SEQUENCE</scope>
    <source>
        <strain evidence="1">RIE12-1</strain>
    </source>
</reference>
<accession>A0A218PFJ8</accession>
<organism evidence="1">
    <name type="scientific">Red sea bream iridovirus</name>
    <name type="common">RSIV</name>
    <dbReference type="NCBI Taxonomy" id="65424"/>
    <lineage>
        <taxon>Viruses</taxon>
        <taxon>Varidnaviria</taxon>
        <taxon>Bamfordvirae</taxon>
        <taxon>Nucleocytoviricota</taxon>
        <taxon>Megaviricetes</taxon>
        <taxon>Pimascovirales</taxon>
        <taxon>Pimascovirales incertae sedis</taxon>
        <taxon>Iridoviridae</taxon>
        <taxon>Alphairidovirinae</taxon>
        <taxon>Megalocytivirus</taxon>
        <taxon>Megalocytivirus pagrus1</taxon>
        <taxon>Infectious spleen and kidney necrosis virus</taxon>
    </lineage>
</organism>
<name>A0A218PFJ8_RSIV</name>
<gene>
    <name evidence="2" type="ORF">ORF025</name>
</gene>
<proteinExistence type="predicted"/>
<reference evidence="2" key="2">
    <citation type="submission" date="2020-07" db="EMBL/GenBank/DDBJ databases">
        <title>Complete genome sequence of Red Seabream iridovirus isolated from Asian seabass.</title>
        <authorList>
            <person name="Puneeth T.G."/>
            <person name="Girisha S.K."/>
            <person name="Baliga P."/>
            <person name="Shekar M."/>
            <person name="Nithin M.S."/>
            <person name="Naveen B.T."/>
            <person name="Vinay T.N."/>
            <person name="Suresh T."/>
            <person name="Ajay S.K."/>
            <person name="Venugopal M.N."/>
            <person name="Ramesh K.S."/>
        </authorList>
    </citation>
    <scope>NUCLEOTIDE SEQUENCE</scope>
    <source>
        <strain evidence="2">RSIV_121</strain>
    </source>
</reference>
<dbReference type="Pfam" id="PF12796">
    <property type="entry name" value="Ank_2"/>
    <property type="match status" value="1"/>
</dbReference>
<dbReference type="EMBL" id="AP017456">
    <property type="protein sequence ID" value="BAZ95679.1"/>
    <property type="molecule type" value="Genomic_DNA"/>
</dbReference>
<dbReference type="InterPro" id="IPR036770">
    <property type="entry name" value="Ankyrin_rpt-contain_sf"/>
</dbReference>
<evidence type="ECO:0000313" key="1">
    <source>
        <dbReference type="EMBL" id="BAZ95679.1"/>
    </source>
</evidence>
<organismHost>
    <name type="scientific">Thunnus thynnus</name>
    <name type="common">Atlantic bluefin tuna</name>
    <name type="synonym">Scomber thynnus</name>
    <dbReference type="NCBI Taxonomy" id="8237"/>
</organismHost>
<dbReference type="EMBL" id="MT798582">
    <property type="protein sequence ID" value="QND75811.1"/>
    <property type="molecule type" value="Genomic_DNA"/>
</dbReference>
<dbReference type="Gene3D" id="1.25.40.20">
    <property type="entry name" value="Ankyrin repeat-containing domain"/>
    <property type="match status" value="1"/>
</dbReference>
<dbReference type="SMART" id="SM00248">
    <property type="entry name" value="ANK"/>
    <property type="match status" value="3"/>
</dbReference>
<organismHost>
    <name type="scientific">Lateolabrax</name>
    <dbReference type="NCBI Taxonomy" id="8163"/>
</organismHost>